<dbReference type="InterPro" id="IPR001296">
    <property type="entry name" value="Glyco_trans_1"/>
</dbReference>
<feature type="domain" description="Glycosyl transferase family 1" evidence="1">
    <location>
        <begin position="190"/>
        <end position="336"/>
    </location>
</feature>
<dbReference type="PANTHER" id="PTHR45947">
    <property type="entry name" value="SULFOQUINOVOSYL TRANSFERASE SQD2"/>
    <property type="match status" value="1"/>
</dbReference>
<dbReference type="AlphaFoldDB" id="A0A1Y5E3G5"/>
<proteinExistence type="predicted"/>
<feature type="domain" description="Glycosyltransferase subfamily 4-like N-terminal" evidence="2">
    <location>
        <begin position="7"/>
        <end position="172"/>
    </location>
</feature>
<dbReference type="InterPro" id="IPR028098">
    <property type="entry name" value="Glyco_trans_4-like_N"/>
</dbReference>
<comment type="caution">
    <text evidence="3">The sequence shown here is derived from an EMBL/GenBank/DDBJ whole genome shotgun (WGS) entry which is preliminary data.</text>
</comment>
<dbReference type="Proteomes" id="UP000243053">
    <property type="component" value="Unassembled WGS sequence"/>
</dbReference>
<accession>A0A1Y5E3G5</accession>
<dbReference type="PANTHER" id="PTHR45947:SF3">
    <property type="entry name" value="SULFOQUINOVOSYL TRANSFERASE SQD2"/>
    <property type="match status" value="1"/>
</dbReference>
<dbReference type="EMBL" id="MAAF01000111">
    <property type="protein sequence ID" value="OUR75197.1"/>
    <property type="molecule type" value="Genomic_DNA"/>
</dbReference>
<name>A0A1Y5E3G5_COLPS</name>
<dbReference type="GO" id="GO:0016757">
    <property type="term" value="F:glycosyltransferase activity"/>
    <property type="evidence" value="ECO:0007669"/>
    <property type="project" value="InterPro"/>
</dbReference>
<protein>
    <submittedName>
        <fullName evidence="3">Uncharacterized protein</fullName>
    </submittedName>
</protein>
<sequence>MVGDSKFGGGSVIISQIVNSQKSLGYDVSVLTTDSEFISHLHSNGIKTLEVDCIWRSYNLFKDLIGVYRLHSFLKKNNFDVVHTHTTKAGFIGRLAAKLSNSKNIFHTVHGFPFSEDSSYIKVKVFSFLEFFLAKFTDKLIFVSDYHKVWARDLGISSDESKTISIRNGVDCPAINIDNVNKLVDEFGADLKIVFVGRIVKEKGVFELLTAFDALVKEFSNLKLFIVGTGPDFDLLQVKANKLPGVHFTGFVTNPADYLQFSDVFVLPSYREGLSISALEAQSVGTASVLSDVGGNIEISSEGESALIFRLHDIDDLVLKLRMLLSSESKRKSLSDSSIINFKNNFTNEKMINGYRKLYENIF</sequence>
<dbReference type="Pfam" id="PF00534">
    <property type="entry name" value="Glycos_transf_1"/>
    <property type="match status" value="1"/>
</dbReference>
<dbReference type="Gene3D" id="3.40.50.2000">
    <property type="entry name" value="Glycogen Phosphorylase B"/>
    <property type="match status" value="2"/>
</dbReference>
<evidence type="ECO:0000313" key="3">
    <source>
        <dbReference type="EMBL" id="OUR75197.1"/>
    </source>
</evidence>
<gene>
    <name evidence="3" type="ORF">A9Q75_18000</name>
</gene>
<dbReference type="SUPFAM" id="SSF53756">
    <property type="entry name" value="UDP-Glycosyltransferase/glycogen phosphorylase"/>
    <property type="match status" value="1"/>
</dbReference>
<reference evidence="4" key="1">
    <citation type="journal article" date="2017" name="Proc. Natl. Acad. Sci. U.S.A.">
        <title>Simulation of Deepwater Horizon oil plume reveals substrate specialization within a complex community of hydrocarbon degraders.</title>
        <authorList>
            <person name="Hu P."/>
            <person name="Dubinsky E.A."/>
            <person name="Probst A.J."/>
            <person name="Wang J."/>
            <person name="Sieber C.M.K."/>
            <person name="Tom L.M."/>
            <person name="Gardinali P."/>
            <person name="Banfield J.F."/>
            <person name="Atlas R.M."/>
            <person name="Andersen G.L."/>
        </authorList>
    </citation>
    <scope>NUCLEOTIDE SEQUENCE [LARGE SCALE GENOMIC DNA]</scope>
</reference>
<evidence type="ECO:0000259" key="1">
    <source>
        <dbReference type="Pfam" id="PF00534"/>
    </source>
</evidence>
<evidence type="ECO:0000313" key="4">
    <source>
        <dbReference type="Proteomes" id="UP000243053"/>
    </source>
</evidence>
<organism evidence="3 4">
    <name type="scientific">Colwellia psychrerythraea</name>
    <name type="common">Vibrio psychroerythus</name>
    <dbReference type="NCBI Taxonomy" id="28229"/>
    <lineage>
        <taxon>Bacteria</taxon>
        <taxon>Pseudomonadati</taxon>
        <taxon>Pseudomonadota</taxon>
        <taxon>Gammaproteobacteria</taxon>
        <taxon>Alteromonadales</taxon>
        <taxon>Colwelliaceae</taxon>
        <taxon>Colwellia</taxon>
    </lineage>
</organism>
<evidence type="ECO:0000259" key="2">
    <source>
        <dbReference type="Pfam" id="PF13439"/>
    </source>
</evidence>
<dbReference type="Pfam" id="PF13439">
    <property type="entry name" value="Glyco_transf_4"/>
    <property type="match status" value="1"/>
</dbReference>
<dbReference type="InterPro" id="IPR050194">
    <property type="entry name" value="Glycosyltransferase_grp1"/>
</dbReference>